<gene>
    <name evidence="4" type="ORF">CKO42_02300</name>
</gene>
<dbReference type="AlphaFoldDB" id="A0A9X0W5P8"/>
<feature type="compositionally biased region" description="Low complexity" evidence="1">
    <location>
        <begin position="31"/>
        <end position="42"/>
    </location>
</feature>
<reference evidence="4 5" key="1">
    <citation type="journal article" date="2020" name="Microorganisms">
        <title>Osmotic Adaptation and Compatible Solute Biosynthesis of Phototrophic Bacteria as Revealed from Genome Analyses.</title>
        <authorList>
            <person name="Imhoff J.F."/>
            <person name="Rahn T."/>
            <person name="Kunzel S."/>
            <person name="Keller A."/>
            <person name="Neulinger S.C."/>
        </authorList>
    </citation>
    <scope>NUCLEOTIDE SEQUENCE [LARGE SCALE GENOMIC DNA]</scope>
    <source>
        <strain evidence="4 5">DSM 25653</strain>
    </source>
</reference>
<dbReference type="InterPro" id="IPR025433">
    <property type="entry name" value="DUF4168"/>
</dbReference>
<comment type="caution">
    <text evidence="4">The sequence shown here is derived from an EMBL/GenBank/DDBJ whole genome shotgun (WGS) entry which is preliminary data.</text>
</comment>
<dbReference type="EMBL" id="NRRY01000003">
    <property type="protein sequence ID" value="MBK1617301.1"/>
    <property type="molecule type" value="Genomic_DNA"/>
</dbReference>
<evidence type="ECO:0000313" key="5">
    <source>
        <dbReference type="Proteomes" id="UP001138768"/>
    </source>
</evidence>
<sequence>MMMTRQPLAPALALTALLAVTGTAWSQSNTAGQAPAGQAPAGQGAGGAPGAGFQAPPSAPMTVDDSTVSNFADAFLGVQEISEDLTDKLSNAPSAEAAQSLQREAQDEMAQKVEETGITVEQYNEIAISMRRDPKLAERVKTAVDQAR</sequence>
<feature type="chain" id="PRO_5040956466" description="DUF4168 domain-containing protein" evidence="2">
    <location>
        <begin position="27"/>
        <end position="148"/>
    </location>
</feature>
<keyword evidence="5" id="KW-1185">Reference proteome</keyword>
<feature type="region of interest" description="Disordered" evidence="1">
    <location>
        <begin position="28"/>
        <end position="64"/>
    </location>
</feature>
<name>A0A9X0W5P8_9GAMM</name>
<evidence type="ECO:0000256" key="1">
    <source>
        <dbReference type="SAM" id="MobiDB-lite"/>
    </source>
</evidence>
<evidence type="ECO:0000313" key="4">
    <source>
        <dbReference type="EMBL" id="MBK1617301.1"/>
    </source>
</evidence>
<evidence type="ECO:0000256" key="2">
    <source>
        <dbReference type="SAM" id="SignalP"/>
    </source>
</evidence>
<dbReference type="Proteomes" id="UP001138768">
    <property type="component" value="Unassembled WGS sequence"/>
</dbReference>
<evidence type="ECO:0000259" key="3">
    <source>
        <dbReference type="Pfam" id="PF13767"/>
    </source>
</evidence>
<dbReference type="RefSeq" id="WP_200237965.1">
    <property type="nucleotide sequence ID" value="NZ_NRRY01000003.1"/>
</dbReference>
<feature type="signal peptide" evidence="2">
    <location>
        <begin position="1"/>
        <end position="26"/>
    </location>
</feature>
<proteinExistence type="predicted"/>
<protein>
    <recommendedName>
        <fullName evidence="3">DUF4168 domain-containing protein</fullName>
    </recommendedName>
</protein>
<feature type="region of interest" description="Disordered" evidence="1">
    <location>
        <begin position="91"/>
        <end position="110"/>
    </location>
</feature>
<accession>A0A9X0W5P8</accession>
<feature type="compositionally biased region" description="Polar residues" evidence="1">
    <location>
        <begin position="91"/>
        <end position="103"/>
    </location>
</feature>
<keyword evidence="2" id="KW-0732">Signal</keyword>
<dbReference type="Pfam" id="PF13767">
    <property type="entry name" value="DUF4168"/>
    <property type="match status" value="1"/>
</dbReference>
<feature type="domain" description="DUF4168" evidence="3">
    <location>
        <begin position="65"/>
        <end position="140"/>
    </location>
</feature>
<organism evidence="4 5">
    <name type="scientific">Lamprobacter modestohalophilus</name>
    <dbReference type="NCBI Taxonomy" id="1064514"/>
    <lineage>
        <taxon>Bacteria</taxon>
        <taxon>Pseudomonadati</taxon>
        <taxon>Pseudomonadota</taxon>
        <taxon>Gammaproteobacteria</taxon>
        <taxon>Chromatiales</taxon>
        <taxon>Chromatiaceae</taxon>
        <taxon>Lamprobacter</taxon>
    </lineage>
</organism>